<dbReference type="PANTHER" id="PTHR43654:SF1">
    <property type="entry name" value="ISOPENTENYL PHOSPHATE KINASE"/>
    <property type="match status" value="1"/>
</dbReference>
<dbReference type="Gene3D" id="2.30.130.10">
    <property type="entry name" value="PUA domain"/>
    <property type="match status" value="1"/>
</dbReference>
<comment type="pathway">
    <text evidence="8">Amino-acid biosynthesis; L-proline biosynthesis; L-glutamate 5-semialdehyde from L-glutamate: step 1/2.</text>
</comment>
<evidence type="ECO:0000256" key="4">
    <source>
        <dbReference type="ARBA" id="ARBA00022679"/>
    </source>
</evidence>
<feature type="binding site" evidence="8">
    <location>
        <position position="148"/>
    </location>
    <ligand>
        <name>substrate</name>
    </ligand>
</feature>
<dbReference type="AlphaFoldDB" id="A0A0J7XTE7"/>
<dbReference type="RefSeq" id="WP_059151633.1">
    <property type="nucleotide sequence ID" value="NZ_KQ130454.1"/>
</dbReference>
<organism evidence="10 11">
    <name type="scientific">Novosphingobium barchaimii LL02</name>
    <dbReference type="NCBI Taxonomy" id="1114963"/>
    <lineage>
        <taxon>Bacteria</taxon>
        <taxon>Pseudomonadati</taxon>
        <taxon>Pseudomonadota</taxon>
        <taxon>Alphaproteobacteria</taxon>
        <taxon>Sphingomonadales</taxon>
        <taxon>Sphingomonadaceae</taxon>
        <taxon>Novosphingobium</taxon>
    </lineage>
</organism>
<dbReference type="FunFam" id="3.40.1160.10:FF:000006">
    <property type="entry name" value="Glutamate 5-kinase"/>
    <property type="match status" value="1"/>
</dbReference>
<dbReference type="EC" id="2.7.2.11" evidence="8"/>
<dbReference type="NCBIfam" id="TIGR01027">
    <property type="entry name" value="proB"/>
    <property type="match status" value="1"/>
</dbReference>
<dbReference type="Proteomes" id="UP000052268">
    <property type="component" value="Unassembled WGS sequence"/>
</dbReference>
<keyword evidence="1 8" id="KW-0963">Cytoplasm</keyword>
<dbReference type="PRINTS" id="PR00474">
    <property type="entry name" value="GLU5KINASE"/>
</dbReference>
<dbReference type="InterPro" id="IPR019797">
    <property type="entry name" value="Glutamate_5-kinase_CS"/>
</dbReference>
<dbReference type="HAMAP" id="MF_00456">
    <property type="entry name" value="ProB"/>
    <property type="match status" value="1"/>
</dbReference>
<dbReference type="PROSITE" id="PS50890">
    <property type="entry name" value="PUA"/>
    <property type="match status" value="1"/>
</dbReference>
<proteinExistence type="inferred from homology"/>
<keyword evidence="7 8" id="KW-0067">ATP-binding</keyword>
<accession>A0A0J7XTE7</accession>
<comment type="subcellular location">
    <subcellularLocation>
        <location evidence="8">Cytoplasm</location>
    </subcellularLocation>
</comment>
<keyword evidence="5 8" id="KW-0547">Nucleotide-binding</keyword>
<feature type="domain" description="PUA" evidence="9">
    <location>
        <begin position="286"/>
        <end position="368"/>
    </location>
</feature>
<protein>
    <recommendedName>
        <fullName evidence="8">Glutamate 5-kinase</fullName>
        <ecNumber evidence="8">2.7.2.11</ecNumber>
    </recommendedName>
    <alternativeName>
        <fullName evidence="8">Gamma-glutamyl kinase</fullName>
        <shortName evidence="8">GK</shortName>
    </alternativeName>
</protein>
<dbReference type="InterPro" id="IPR005715">
    <property type="entry name" value="Glu_5kinase/COase_Synthase"/>
</dbReference>
<dbReference type="InterPro" id="IPR036974">
    <property type="entry name" value="PUA_sf"/>
</dbReference>
<evidence type="ECO:0000256" key="1">
    <source>
        <dbReference type="ARBA" id="ARBA00022490"/>
    </source>
</evidence>
<feature type="binding site" evidence="8">
    <location>
        <begin position="180"/>
        <end position="181"/>
    </location>
    <ligand>
        <name>ATP</name>
        <dbReference type="ChEBI" id="CHEBI:30616"/>
    </ligand>
</feature>
<evidence type="ECO:0000259" key="9">
    <source>
        <dbReference type="SMART" id="SM00359"/>
    </source>
</evidence>
<dbReference type="GO" id="GO:0004349">
    <property type="term" value="F:glutamate 5-kinase activity"/>
    <property type="evidence" value="ECO:0007669"/>
    <property type="project" value="UniProtKB-UniRule"/>
</dbReference>
<keyword evidence="6 8" id="KW-0418">Kinase</keyword>
<dbReference type="GO" id="GO:0005829">
    <property type="term" value="C:cytosol"/>
    <property type="evidence" value="ECO:0007669"/>
    <property type="project" value="TreeGrafter"/>
</dbReference>
<comment type="caution">
    <text evidence="10">The sequence shown here is derived from an EMBL/GenBank/DDBJ whole genome shotgun (WGS) entry which is preliminary data.</text>
</comment>
<dbReference type="InterPro" id="IPR001057">
    <property type="entry name" value="Glu/AcGlu_kinase"/>
</dbReference>
<dbReference type="SMART" id="SM00359">
    <property type="entry name" value="PUA"/>
    <property type="match status" value="1"/>
</dbReference>
<dbReference type="PATRIC" id="fig|1114963.3.peg.2402"/>
<dbReference type="Pfam" id="PF00696">
    <property type="entry name" value="AA_kinase"/>
    <property type="match status" value="1"/>
</dbReference>
<dbReference type="Pfam" id="PF01472">
    <property type="entry name" value="PUA"/>
    <property type="match status" value="1"/>
</dbReference>
<comment type="function">
    <text evidence="8">Catalyzes the transfer of a phosphate group to glutamate to form L-glutamate 5-phosphate.</text>
</comment>
<keyword evidence="3 8" id="KW-0641">Proline biosynthesis</keyword>
<keyword evidence="2 8" id="KW-0028">Amino-acid biosynthesis</keyword>
<evidence type="ECO:0000256" key="7">
    <source>
        <dbReference type="ARBA" id="ARBA00022840"/>
    </source>
</evidence>
<dbReference type="InterPro" id="IPR011529">
    <property type="entry name" value="Glu_5kinase"/>
</dbReference>
<comment type="catalytic activity">
    <reaction evidence="8">
        <text>L-glutamate + ATP = L-glutamyl 5-phosphate + ADP</text>
        <dbReference type="Rhea" id="RHEA:14877"/>
        <dbReference type="ChEBI" id="CHEBI:29985"/>
        <dbReference type="ChEBI" id="CHEBI:30616"/>
        <dbReference type="ChEBI" id="CHEBI:58274"/>
        <dbReference type="ChEBI" id="CHEBI:456216"/>
        <dbReference type="EC" id="2.7.2.11"/>
    </reaction>
</comment>
<keyword evidence="4 8" id="KW-0808">Transferase</keyword>
<dbReference type="InterPro" id="IPR002478">
    <property type="entry name" value="PUA"/>
</dbReference>
<evidence type="ECO:0000256" key="8">
    <source>
        <dbReference type="HAMAP-Rule" id="MF_00456"/>
    </source>
</evidence>
<dbReference type="OrthoDB" id="9804434at2"/>
<dbReference type="EMBL" id="JACU01000005">
    <property type="protein sequence ID" value="KMS54929.1"/>
    <property type="molecule type" value="Genomic_DNA"/>
</dbReference>
<name>A0A0J7XTE7_9SPHN</name>
<dbReference type="InterPro" id="IPR041739">
    <property type="entry name" value="G5K_ProB"/>
</dbReference>
<dbReference type="SUPFAM" id="SSF53633">
    <property type="entry name" value="Carbamate kinase-like"/>
    <property type="match status" value="1"/>
</dbReference>
<dbReference type="InterPro" id="IPR015947">
    <property type="entry name" value="PUA-like_sf"/>
</dbReference>
<feature type="binding site" evidence="8">
    <location>
        <position position="21"/>
    </location>
    <ligand>
        <name>ATP</name>
        <dbReference type="ChEBI" id="CHEBI:30616"/>
    </ligand>
</feature>
<dbReference type="SUPFAM" id="SSF88697">
    <property type="entry name" value="PUA domain-like"/>
    <property type="match status" value="1"/>
</dbReference>
<dbReference type="GO" id="GO:0003723">
    <property type="term" value="F:RNA binding"/>
    <property type="evidence" value="ECO:0007669"/>
    <property type="project" value="InterPro"/>
</dbReference>
<dbReference type="InterPro" id="IPR001048">
    <property type="entry name" value="Asp/Glu/Uridylate_kinase"/>
</dbReference>
<feature type="binding site" evidence="8">
    <location>
        <begin position="222"/>
        <end position="228"/>
    </location>
    <ligand>
        <name>ATP</name>
        <dbReference type="ChEBI" id="CHEBI:30616"/>
    </ligand>
</feature>
<evidence type="ECO:0000313" key="10">
    <source>
        <dbReference type="EMBL" id="KMS54929.1"/>
    </source>
</evidence>
<dbReference type="UniPathway" id="UPA00098">
    <property type="reaction ID" value="UER00359"/>
</dbReference>
<reference evidence="10 11" key="1">
    <citation type="journal article" date="2015" name="G3 (Bethesda)">
        <title>Insights into Ongoing Evolution of the Hexachlorocyclohexane Catabolic Pathway from Comparative Genomics of Ten Sphingomonadaceae Strains.</title>
        <authorList>
            <person name="Pearce S.L."/>
            <person name="Oakeshott J.G."/>
            <person name="Pandey G."/>
        </authorList>
    </citation>
    <scope>NUCLEOTIDE SEQUENCE [LARGE SCALE GENOMIC DNA]</scope>
    <source>
        <strain evidence="10 11">LL02</strain>
    </source>
</reference>
<dbReference type="CDD" id="cd21157">
    <property type="entry name" value="PUA_G5K"/>
    <property type="match status" value="1"/>
</dbReference>
<dbReference type="Gene3D" id="3.40.1160.10">
    <property type="entry name" value="Acetylglutamate kinase-like"/>
    <property type="match status" value="1"/>
</dbReference>
<dbReference type="InterPro" id="IPR036393">
    <property type="entry name" value="AceGlu_kinase-like_sf"/>
</dbReference>
<gene>
    <name evidence="8" type="primary">proB</name>
    <name evidence="10" type="ORF">V474_17825</name>
</gene>
<dbReference type="CDD" id="cd04242">
    <property type="entry name" value="AAK_G5K_ProB"/>
    <property type="match status" value="1"/>
</dbReference>
<keyword evidence="11" id="KW-1185">Reference proteome</keyword>
<dbReference type="PANTHER" id="PTHR43654">
    <property type="entry name" value="GLUTAMATE 5-KINASE"/>
    <property type="match status" value="1"/>
</dbReference>
<comment type="similarity">
    <text evidence="8">Belongs to the glutamate 5-kinase family.</text>
</comment>
<dbReference type="PROSITE" id="PS00902">
    <property type="entry name" value="GLUTAMATE_5_KINASE"/>
    <property type="match status" value="1"/>
</dbReference>
<dbReference type="GO" id="GO:0055129">
    <property type="term" value="P:L-proline biosynthetic process"/>
    <property type="evidence" value="ECO:0007669"/>
    <property type="project" value="UniProtKB-UniRule"/>
</dbReference>
<sequence length="382" mass="39257">MPISRLSDLADASLSPRLVIKVGSALLVGPEGVRRAWVAGLVAEIAEARRRGQDVIVVSSGAIALGAATLGLEKGGRGSLADAQAAAAVGQIALSGLWAQLLGGHGITAAQMLLTLEDLEDRRRYLNVTATLGRLLDAGAVPVINENDSVATQEIRFGDNDRLAARVAQAAGASAVVLLSDIDGLYDRHPKLPGAQMIPVVEGVTAEVQAMASTESNSGMGSGGMVSKLQAAEIAQLAGICLVIGNGQHDRPVERIVTGGIGTLFVPRGKAGARKAWLGGRLRLKGELIVDDGAAAALRRGSSLLAKGITAVEGIFSRGDPVAILDAGGRVLAHGLSEYDGAECAAIVGLHSSDQEGVLGYAPRSSVVHRDQMVMKSQMVTK</sequence>
<feature type="binding site" evidence="8">
    <location>
        <position position="60"/>
    </location>
    <ligand>
        <name>substrate</name>
    </ligand>
</feature>
<evidence type="ECO:0000256" key="2">
    <source>
        <dbReference type="ARBA" id="ARBA00022605"/>
    </source>
</evidence>
<evidence type="ECO:0000256" key="5">
    <source>
        <dbReference type="ARBA" id="ARBA00022741"/>
    </source>
</evidence>
<evidence type="ECO:0000256" key="3">
    <source>
        <dbReference type="ARBA" id="ARBA00022650"/>
    </source>
</evidence>
<dbReference type="GO" id="GO:0005524">
    <property type="term" value="F:ATP binding"/>
    <property type="evidence" value="ECO:0007669"/>
    <property type="project" value="UniProtKB-KW"/>
</dbReference>
<dbReference type="PIRSF" id="PIRSF000729">
    <property type="entry name" value="GK"/>
    <property type="match status" value="1"/>
</dbReference>
<feature type="binding site" evidence="8">
    <location>
        <position position="160"/>
    </location>
    <ligand>
        <name>substrate</name>
    </ligand>
</feature>
<evidence type="ECO:0000256" key="6">
    <source>
        <dbReference type="ARBA" id="ARBA00022777"/>
    </source>
</evidence>
<evidence type="ECO:0000313" key="11">
    <source>
        <dbReference type="Proteomes" id="UP000052268"/>
    </source>
</evidence>